<evidence type="ECO:0000259" key="2">
    <source>
        <dbReference type="Pfam" id="PF09834"/>
    </source>
</evidence>
<dbReference type="Pfam" id="PF09834">
    <property type="entry name" value="DUF2061"/>
    <property type="match status" value="1"/>
</dbReference>
<gene>
    <name evidence="3" type="ORF">UFOVP190_132</name>
</gene>
<feature type="domain" description="DUF2061" evidence="2">
    <location>
        <begin position="31"/>
        <end position="82"/>
    </location>
</feature>
<protein>
    <submittedName>
        <fullName evidence="3">COG3205 Predicted membrane protein</fullName>
    </submittedName>
</protein>
<accession>A0A6J7WK22</accession>
<keyword evidence="1" id="KW-0472">Membrane</keyword>
<organism evidence="3">
    <name type="scientific">uncultured Caudovirales phage</name>
    <dbReference type="NCBI Taxonomy" id="2100421"/>
    <lineage>
        <taxon>Viruses</taxon>
        <taxon>Duplodnaviria</taxon>
        <taxon>Heunggongvirae</taxon>
        <taxon>Uroviricota</taxon>
        <taxon>Caudoviricetes</taxon>
        <taxon>Peduoviridae</taxon>
        <taxon>Maltschvirus</taxon>
        <taxon>Maltschvirus maltsch</taxon>
    </lineage>
</organism>
<name>A0A6J7WK22_9CAUD</name>
<evidence type="ECO:0000313" key="3">
    <source>
        <dbReference type="EMBL" id="CAB5214476.1"/>
    </source>
</evidence>
<dbReference type="InterPro" id="IPR018638">
    <property type="entry name" value="DUF2061_membrane"/>
</dbReference>
<feature type="transmembrane region" description="Helical" evidence="1">
    <location>
        <begin position="31"/>
        <end position="52"/>
    </location>
</feature>
<proteinExistence type="predicted"/>
<reference evidence="3" key="1">
    <citation type="submission" date="2020-05" db="EMBL/GenBank/DDBJ databases">
        <authorList>
            <person name="Chiriac C."/>
            <person name="Salcher M."/>
            <person name="Ghai R."/>
            <person name="Kavagutti S V."/>
        </authorList>
    </citation>
    <scope>NUCLEOTIDE SEQUENCE</scope>
</reference>
<keyword evidence="1" id="KW-1133">Transmembrane helix</keyword>
<sequence>MEKYSISNVFLYKYLQQRTFMKFYERIPRSIVKVITWRIVITFSNFMAGYLASGDPMTGLKVAIGATIINSIIYFCHERLWNRVDWDRKVNEDSST</sequence>
<dbReference type="EMBL" id="LR798243">
    <property type="protein sequence ID" value="CAB5214476.1"/>
    <property type="molecule type" value="Genomic_DNA"/>
</dbReference>
<keyword evidence="1" id="KW-0812">Transmembrane</keyword>
<evidence type="ECO:0000256" key="1">
    <source>
        <dbReference type="SAM" id="Phobius"/>
    </source>
</evidence>
<feature type="transmembrane region" description="Helical" evidence="1">
    <location>
        <begin position="58"/>
        <end position="76"/>
    </location>
</feature>